<evidence type="ECO:0000259" key="2">
    <source>
        <dbReference type="Pfam" id="PF13340"/>
    </source>
</evidence>
<dbReference type="InterPro" id="IPR025161">
    <property type="entry name" value="IS402-like_dom"/>
</dbReference>
<evidence type="ECO:0000313" key="3">
    <source>
        <dbReference type="EMBL" id="SFG79195.1"/>
    </source>
</evidence>
<evidence type="ECO:0000256" key="1">
    <source>
        <dbReference type="SAM" id="MobiDB-lite"/>
    </source>
</evidence>
<feature type="domain" description="Insertion element IS402-like" evidence="2">
    <location>
        <begin position="18"/>
        <end position="86"/>
    </location>
</feature>
<reference evidence="4" key="1">
    <citation type="submission" date="2016-10" db="EMBL/GenBank/DDBJ databases">
        <authorList>
            <person name="Varghese N."/>
            <person name="Submissions S."/>
        </authorList>
    </citation>
    <scope>NUCLEOTIDE SEQUENCE [LARGE SCALE GENOMIC DNA]</scope>
    <source>
        <strain evidence="4">Gh-105</strain>
    </source>
</reference>
<dbReference type="STRING" id="582675.SAMN05192565_11185"/>
<gene>
    <name evidence="3" type="ORF">SAMN05192565_11185</name>
</gene>
<dbReference type="Proteomes" id="UP000199229">
    <property type="component" value="Unassembled WGS sequence"/>
</dbReference>
<protein>
    <submittedName>
        <fullName evidence="3">Transposase</fullName>
    </submittedName>
</protein>
<organism evidence="3 4">
    <name type="scientific">Methylobacterium gossipiicola</name>
    <dbReference type="NCBI Taxonomy" id="582675"/>
    <lineage>
        <taxon>Bacteria</taxon>
        <taxon>Pseudomonadati</taxon>
        <taxon>Pseudomonadota</taxon>
        <taxon>Alphaproteobacteria</taxon>
        <taxon>Hyphomicrobiales</taxon>
        <taxon>Methylobacteriaceae</taxon>
        <taxon>Methylobacterium</taxon>
    </lineage>
</organism>
<dbReference type="Pfam" id="PF13340">
    <property type="entry name" value="DUF4096"/>
    <property type="match status" value="1"/>
</dbReference>
<dbReference type="AlphaFoldDB" id="A0A1I2UPW6"/>
<dbReference type="PANTHER" id="PTHR30007">
    <property type="entry name" value="PHP DOMAIN PROTEIN"/>
    <property type="match status" value="1"/>
</dbReference>
<name>A0A1I2UPW6_9HYPH</name>
<accession>A0A1I2UPW6</accession>
<dbReference type="EMBL" id="FOPM01000011">
    <property type="protein sequence ID" value="SFG79195.1"/>
    <property type="molecule type" value="Genomic_DNA"/>
</dbReference>
<feature type="region of interest" description="Disordered" evidence="1">
    <location>
        <begin position="95"/>
        <end position="118"/>
    </location>
</feature>
<proteinExistence type="predicted"/>
<sequence>MRNEQPTEMRRRHYPSDLTDEQWAAIAPLLAGYDPLTADLRQMVNACLYLEKTGCPWRYLPINFGPWETVRKWRDRFLADGLWPEIAARLARALRRQRRRSSTSRTALSDPESVVSGP</sequence>
<keyword evidence="4" id="KW-1185">Reference proteome</keyword>
<dbReference type="PANTHER" id="PTHR30007:SF0">
    <property type="entry name" value="TRANSPOSASE"/>
    <property type="match status" value="1"/>
</dbReference>
<evidence type="ECO:0000313" key="4">
    <source>
        <dbReference type="Proteomes" id="UP000199229"/>
    </source>
</evidence>